<dbReference type="Proteomes" id="UP000295447">
    <property type="component" value="Unassembled WGS sequence"/>
</dbReference>
<name>A0A4R7ZH23_9ACTN</name>
<dbReference type="EMBL" id="SODF01000002">
    <property type="protein sequence ID" value="TDW16983.1"/>
    <property type="molecule type" value="Genomic_DNA"/>
</dbReference>
<protein>
    <recommendedName>
        <fullName evidence="3">Tetratricopeptide repeat protein</fullName>
    </recommendedName>
</protein>
<reference evidence="1 2" key="1">
    <citation type="submission" date="2019-03" db="EMBL/GenBank/DDBJ databases">
        <title>Genomic Encyclopedia of Type Strains, Phase III (KMG-III): the genomes of soil and plant-associated and newly described type strains.</title>
        <authorList>
            <person name="Whitman W."/>
        </authorList>
    </citation>
    <scope>NUCLEOTIDE SEQUENCE [LARGE SCALE GENOMIC DNA]</scope>
    <source>
        <strain evidence="1 2">VKM Ac-2570</strain>
    </source>
</reference>
<dbReference type="Gene3D" id="1.25.40.10">
    <property type="entry name" value="Tetratricopeptide repeat domain"/>
    <property type="match status" value="1"/>
</dbReference>
<dbReference type="InterPro" id="IPR011990">
    <property type="entry name" value="TPR-like_helical_dom_sf"/>
</dbReference>
<sequence length="490" mass="52921">MKGWNVKMVDSGGLWTPPEDELGEALQTAQVLIEEGRADEAGPYQQRVIELARERAEGHPNHYEAKHLMAATQYELAGSLNASNRHEEALAALHEAQLGYTELQDAGVLDATSFLADVRARRAMTQAHRGHGATAVLEMDGAVIAYGQLVGGEEGLKHQPDFARVLAMNALILRRYGDPALAVASADAATQLFLQLADQINESPQSLSYARYLCTATAVSADVHAAEGRLDLALEADEIGLTTADTLADSDSVTDMRTLVAALTRKGKHLGIIGRMMESESCLRTATDTDPETAARVIEELDRGLPLTLVSALENAEIKLGPFEQYYRLLALSEPAPGMTLATVSGRTDPESAAVRATELAELVKPLLMQDADSALTLGLEAHYLFAISSERESHRMRYETSTYVPIWAQLLLDVSEAYYQAGRTEIALDLGGWCAEVATALIPFTDDNEVMKDLAGACYRHHGNLLAATGDLAASHHAHEAAQQLQLGR</sequence>
<evidence type="ECO:0000313" key="1">
    <source>
        <dbReference type="EMBL" id="TDW16983.1"/>
    </source>
</evidence>
<proteinExistence type="predicted"/>
<gene>
    <name evidence="1" type="ORF">EV650_3544</name>
</gene>
<evidence type="ECO:0000313" key="2">
    <source>
        <dbReference type="Proteomes" id="UP000295447"/>
    </source>
</evidence>
<comment type="caution">
    <text evidence="1">The sequence shown here is derived from an EMBL/GenBank/DDBJ whole genome shotgun (WGS) entry which is preliminary data.</text>
</comment>
<dbReference type="AlphaFoldDB" id="A0A4R7ZH23"/>
<keyword evidence="2" id="KW-1185">Reference proteome</keyword>
<dbReference type="SUPFAM" id="SSF48452">
    <property type="entry name" value="TPR-like"/>
    <property type="match status" value="1"/>
</dbReference>
<organism evidence="1 2">
    <name type="scientific">Kribbella kalugense</name>
    <dbReference type="NCBI Taxonomy" id="2512221"/>
    <lineage>
        <taxon>Bacteria</taxon>
        <taxon>Bacillati</taxon>
        <taxon>Actinomycetota</taxon>
        <taxon>Actinomycetes</taxon>
        <taxon>Propionibacteriales</taxon>
        <taxon>Kribbellaceae</taxon>
        <taxon>Kribbella</taxon>
    </lineage>
</organism>
<evidence type="ECO:0008006" key="3">
    <source>
        <dbReference type="Google" id="ProtNLM"/>
    </source>
</evidence>
<accession>A0A4R7ZH23</accession>